<organism evidence="3 4">
    <name type="scientific">Penicillium subrubescens</name>
    <dbReference type="NCBI Taxonomy" id="1316194"/>
    <lineage>
        <taxon>Eukaryota</taxon>
        <taxon>Fungi</taxon>
        <taxon>Dikarya</taxon>
        <taxon>Ascomycota</taxon>
        <taxon>Pezizomycotina</taxon>
        <taxon>Eurotiomycetes</taxon>
        <taxon>Eurotiomycetidae</taxon>
        <taxon>Eurotiales</taxon>
        <taxon>Aspergillaceae</taxon>
        <taxon>Penicillium</taxon>
    </lineage>
</organism>
<comment type="caution">
    <text evidence="3">The sequence shown here is derived from an EMBL/GenBank/DDBJ whole genome shotgun (WGS) entry which is preliminary data.</text>
</comment>
<protein>
    <submittedName>
        <fullName evidence="3">Uncharacterized protein</fullName>
    </submittedName>
</protein>
<feature type="region of interest" description="Disordered" evidence="1">
    <location>
        <begin position="80"/>
        <end position="101"/>
    </location>
</feature>
<name>A0A1Q5UHZ3_9EURO</name>
<gene>
    <name evidence="3" type="ORF">PENSUB_2355</name>
</gene>
<feature type="transmembrane region" description="Helical" evidence="2">
    <location>
        <begin position="133"/>
        <end position="154"/>
    </location>
</feature>
<evidence type="ECO:0000256" key="2">
    <source>
        <dbReference type="SAM" id="Phobius"/>
    </source>
</evidence>
<keyword evidence="4" id="KW-1185">Reference proteome</keyword>
<feature type="compositionally biased region" description="Polar residues" evidence="1">
    <location>
        <begin position="89"/>
        <end position="100"/>
    </location>
</feature>
<dbReference type="SUPFAM" id="SSF53098">
    <property type="entry name" value="Ribonuclease H-like"/>
    <property type="match status" value="1"/>
</dbReference>
<dbReference type="Proteomes" id="UP000186955">
    <property type="component" value="Unassembled WGS sequence"/>
</dbReference>
<dbReference type="InterPro" id="IPR012337">
    <property type="entry name" value="RNaseH-like_sf"/>
</dbReference>
<keyword evidence="2" id="KW-0472">Membrane</keyword>
<keyword evidence="2" id="KW-0812">Transmembrane</keyword>
<keyword evidence="2" id="KW-1133">Transmembrane helix</keyword>
<dbReference type="AlphaFoldDB" id="A0A1Q5UHZ3"/>
<accession>A0A1Q5UHZ3</accession>
<evidence type="ECO:0000313" key="4">
    <source>
        <dbReference type="Proteomes" id="UP000186955"/>
    </source>
</evidence>
<feature type="non-terminal residue" evidence="3">
    <location>
        <position position="1"/>
    </location>
</feature>
<evidence type="ECO:0000256" key="1">
    <source>
        <dbReference type="SAM" id="MobiDB-lite"/>
    </source>
</evidence>
<evidence type="ECO:0000313" key="3">
    <source>
        <dbReference type="EMBL" id="OKP12107.1"/>
    </source>
</evidence>
<sequence>QLKRKRVPWKATIRRALEAGRQKLSDYYSQTNAHSNLYAIGTILTPRYKLQFFSKREWSDNNYQWRKTYRGYMEKYLKPYQQRQKETEQSQFSRPSTQQKDNIELLLDDNPSEPSQSQEKRTGPVFDDELTHYLNSAVLVWSVFLTLLVTYTTIDGVVLTRPLYKTS</sequence>
<dbReference type="EMBL" id="MNBE01000247">
    <property type="protein sequence ID" value="OKP12107.1"/>
    <property type="molecule type" value="Genomic_DNA"/>
</dbReference>
<proteinExistence type="predicted"/>
<reference evidence="3 4" key="1">
    <citation type="submission" date="2016-10" db="EMBL/GenBank/DDBJ databases">
        <title>Genome sequence of the ascomycete fungus Penicillium subrubescens.</title>
        <authorList>
            <person name="De Vries R.P."/>
            <person name="Peng M."/>
            <person name="Dilokpimol A."/>
            <person name="Hilden K."/>
            <person name="Makela M.R."/>
            <person name="Grigoriev I."/>
            <person name="Riley R."/>
            <person name="Granchi Z."/>
        </authorList>
    </citation>
    <scope>NUCLEOTIDE SEQUENCE [LARGE SCALE GENOMIC DNA]</scope>
    <source>
        <strain evidence="3 4">CBS 132785</strain>
    </source>
</reference>